<protein>
    <submittedName>
        <fullName evidence="1">Uncharacterized protein</fullName>
    </submittedName>
</protein>
<sequence>MGYALYEISRNGEKIQAGYGVEADCEEPACEARIDRGLGYLCGGEPGGDEYGCGGYFCGEHLYGVPPGEPGEGRCRRCGDF</sequence>
<reference evidence="1 2" key="1">
    <citation type="submission" date="2016-10" db="EMBL/GenBank/DDBJ databases">
        <authorList>
            <person name="de Groot N.N."/>
        </authorList>
    </citation>
    <scope>NUCLEOTIDE SEQUENCE [LARGE SCALE GENOMIC DNA]</scope>
    <source>
        <strain evidence="1 2">CGMCC 4.5727</strain>
    </source>
</reference>
<evidence type="ECO:0000313" key="2">
    <source>
        <dbReference type="Proteomes" id="UP000199155"/>
    </source>
</evidence>
<dbReference type="STRING" id="417292.SAMN05421806_12547"/>
<accession>A0A1G9ISL8</accession>
<dbReference type="RefSeq" id="WP_093617550.1">
    <property type="nucleotide sequence ID" value="NZ_FNFF01000025.1"/>
</dbReference>
<proteinExistence type="predicted"/>
<dbReference type="AlphaFoldDB" id="A0A1G9ISL8"/>
<dbReference type="Proteomes" id="UP000199155">
    <property type="component" value="Unassembled WGS sequence"/>
</dbReference>
<organism evidence="1 2">
    <name type="scientific">Streptomyces indicus</name>
    <dbReference type="NCBI Taxonomy" id="417292"/>
    <lineage>
        <taxon>Bacteria</taxon>
        <taxon>Bacillati</taxon>
        <taxon>Actinomycetota</taxon>
        <taxon>Actinomycetes</taxon>
        <taxon>Kitasatosporales</taxon>
        <taxon>Streptomycetaceae</taxon>
        <taxon>Streptomyces</taxon>
    </lineage>
</organism>
<name>A0A1G9ISL8_9ACTN</name>
<gene>
    <name evidence="1" type="ORF">SAMN05421806_12547</name>
</gene>
<dbReference type="OrthoDB" id="6058474at2"/>
<keyword evidence="2" id="KW-1185">Reference proteome</keyword>
<dbReference type="EMBL" id="FNFF01000025">
    <property type="protein sequence ID" value="SDL28187.1"/>
    <property type="molecule type" value="Genomic_DNA"/>
</dbReference>
<evidence type="ECO:0000313" key="1">
    <source>
        <dbReference type="EMBL" id="SDL28187.1"/>
    </source>
</evidence>